<dbReference type="Proteomes" id="UP000838412">
    <property type="component" value="Chromosome 1"/>
</dbReference>
<evidence type="ECO:0000256" key="13">
    <source>
        <dbReference type="PIRSR" id="PIRSR001191-2"/>
    </source>
</evidence>
<evidence type="ECO:0000256" key="2">
    <source>
        <dbReference type="ARBA" id="ARBA00022670"/>
    </source>
</evidence>
<feature type="binding site" evidence="14">
    <location>
        <position position="383"/>
    </location>
    <ligand>
        <name>Ca(2+)</name>
        <dbReference type="ChEBI" id="CHEBI:29108"/>
        <label>4</label>
    </ligand>
</feature>
<comment type="cofactor">
    <cofactor evidence="14">
        <name>Zn(2+)</name>
        <dbReference type="ChEBI" id="CHEBI:29105"/>
    </cofactor>
    <text evidence="14">Binds 2 Zn(2+) ions per subunit.</text>
</comment>
<dbReference type="InterPro" id="IPR021190">
    <property type="entry name" value="Pept_M10A"/>
</dbReference>
<feature type="binding site" evidence="14">
    <location>
        <position position="431"/>
    </location>
    <ligand>
        <name>Ca(2+)</name>
        <dbReference type="ChEBI" id="CHEBI:29108"/>
        <label>5</label>
    </ligand>
</feature>
<dbReference type="InterPro" id="IPR036365">
    <property type="entry name" value="PGBD-like_sf"/>
</dbReference>
<feature type="binding site" evidence="14">
    <location>
        <position position="288"/>
    </location>
    <ligand>
        <name>Zn(2+)</name>
        <dbReference type="ChEBI" id="CHEBI:29105"/>
        <label>2</label>
        <note>catalytic</note>
    </ligand>
</feature>
<dbReference type="PRINTS" id="PR00138">
    <property type="entry name" value="MATRIXIN"/>
</dbReference>
<gene>
    <name evidence="18" type="primary">MMP24</name>
    <name evidence="18" type="ORF">BLAG_LOCUS2178</name>
</gene>
<evidence type="ECO:0000256" key="1">
    <source>
        <dbReference type="ARBA" id="ARBA00010370"/>
    </source>
</evidence>
<dbReference type="SMART" id="SM00235">
    <property type="entry name" value="ZnMc"/>
    <property type="match status" value="1"/>
</dbReference>
<keyword evidence="5" id="KW-0677">Repeat</keyword>
<dbReference type="SUPFAM" id="SSF47090">
    <property type="entry name" value="PGBD-like"/>
    <property type="match status" value="1"/>
</dbReference>
<comment type="cofactor">
    <cofactor evidence="14">
        <name>Ca(2+)</name>
        <dbReference type="ChEBI" id="CHEBI:29108"/>
    </cofactor>
    <text evidence="14">Can bind about 5 Ca(2+) ions per subunit.</text>
</comment>
<dbReference type="InterPro" id="IPR002477">
    <property type="entry name" value="Peptidoglycan-bd-like"/>
</dbReference>
<feature type="binding site" evidence="13">
    <location>
        <position position="270"/>
    </location>
    <ligand>
        <name>Zn(2+)</name>
        <dbReference type="ChEBI" id="CHEBI:29105"/>
        <label>2</label>
        <note>catalytic</note>
    </ligand>
</feature>
<evidence type="ECO:0000256" key="5">
    <source>
        <dbReference type="ARBA" id="ARBA00022737"/>
    </source>
</evidence>
<feature type="binding site" evidence="14">
    <location>
        <position position="252"/>
    </location>
    <ligand>
        <name>Ca(2+)</name>
        <dbReference type="ChEBI" id="CHEBI:29108"/>
        <label>1</label>
    </ligand>
</feature>
<evidence type="ECO:0000259" key="17">
    <source>
        <dbReference type="SMART" id="SM00235"/>
    </source>
</evidence>
<keyword evidence="7 13" id="KW-0862">Zinc</keyword>
<accession>A0A8J9VBF5</accession>
<dbReference type="CDD" id="cd00094">
    <property type="entry name" value="HX"/>
    <property type="match status" value="1"/>
</dbReference>
<keyword evidence="19" id="KW-1185">Reference proteome</keyword>
<dbReference type="PANTHER" id="PTHR10201">
    <property type="entry name" value="MATRIX METALLOPROTEINASE"/>
    <property type="match status" value="1"/>
</dbReference>
<feature type="binding site" evidence="13">
    <location>
        <position position="274"/>
    </location>
    <ligand>
        <name>Zn(2+)</name>
        <dbReference type="ChEBI" id="CHEBI:29105"/>
        <label>2</label>
        <note>catalytic</note>
    </ligand>
</feature>
<keyword evidence="10" id="KW-0865">Zymogen</keyword>
<dbReference type="SUPFAM" id="SSF55486">
    <property type="entry name" value="Metalloproteases ('zincins'), catalytic domain"/>
    <property type="match status" value="1"/>
</dbReference>
<evidence type="ECO:0000256" key="9">
    <source>
        <dbReference type="ARBA" id="ARBA00023049"/>
    </source>
</evidence>
<dbReference type="InterPro" id="IPR033739">
    <property type="entry name" value="M10A_MMP"/>
</dbReference>
<keyword evidence="6" id="KW-0378">Hydrolase</keyword>
<keyword evidence="3 13" id="KW-0479">Metal-binding</keyword>
<evidence type="ECO:0000256" key="11">
    <source>
        <dbReference type="ARBA" id="ARBA00023157"/>
    </source>
</evidence>
<dbReference type="AlphaFoldDB" id="A0A8J9VBF5"/>
<dbReference type="PIRSF" id="PIRSF001191">
    <property type="entry name" value="Peptidase_M10A_matrix"/>
    <property type="match status" value="1"/>
</dbReference>
<dbReference type="InterPro" id="IPR000585">
    <property type="entry name" value="Hemopexin-like_dom"/>
</dbReference>
<dbReference type="InterPro" id="IPR036375">
    <property type="entry name" value="Hemopexin-like_dom_sf"/>
</dbReference>
<evidence type="ECO:0000256" key="15">
    <source>
        <dbReference type="PIRSR" id="PIRSR621190-5"/>
    </source>
</evidence>
<comment type="similarity">
    <text evidence="1">Belongs to the peptidase M10A family.</text>
</comment>
<feature type="active site" evidence="12">
    <location>
        <position position="271"/>
    </location>
</feature>
<evidence type="ECO:0000313" key="18">
    <source>
        <dbReference type="EMBL" id="CAH1233406.1"/>
    </source>
</evidence>
<evidence type="ECO:0000256" key="8">
    <source>
        <dbReference type="ARBA" id="ARBA00022837"/>
    </source>
</evidence>
<dbReference type="FunFam" id="3.40.390.10:FF:000068">
    <property type="entry name" value="Predicted protein"/>
    <property type="match status" value="1"/>
</dbReference>
<feature type="binding site" evidence="14">
    <location>
        <position position="247"/>
    </location>
    <ligand>
        <name>Zn(2+)</name>
        <dbReference type="ChEBI" id="CHEBI:29105"/>
        <label>1</label>
    </ligand>
</feature>
<feature type="binding site" evidence="14">
    <location>
        <position position="249"/>
    </location>
    <ligand>
        <name>Ca(2+)</name>
        <dbReference type="ChEBI" id="CHEBI:29108"/>
        <label>3</label>
    </ligand>
</feature>
<organism evidence="18 19">
    <name type="scientific">Branchiostoma lanceolatum</name>
    <name type="common">Common lancelet</name>
    <name type="synonym">Amphioxus lanceolatum</name>
    <dbReference type="NCBI Taxonomy" id="7740"/>
    <lineage>
        <taxon>Eukaryota</taxon>
        <taxon>Metazoa</taxon>
        <taxon>Chordata</taxon>
        <taxon>Cephalochordata</taxon>
        <taxon>Leptocardii</taxon>
        <taxon>Amphioxiformes</taxon>
        <taxon>Branchiostomatidae</taxon>
        <taxon>Branchiostoma</taxon>
    </lineage>
</organism>
<keyword evidence="4 16" id="KW-0732">Signal</keyword>
<dbReference type="EMBL" id="OV696686">
    <property type="protein sequence ID" value="CAH1233406.1"/>
    <property type="molecule type" value="Genomic_DNA"/>
</dbReference>
<proteinExistence type="inferred from homology"/>
<dbReference type="Pfam" id="PF00413">
    <property type="entry name" value="Peptidase_M10"/>
    <property type="match status" value="1"/>
</dbReference>
<feature type="binding site" evidence="14">
    <location>
        <position position="245"/>
    </location>
    <ligand>
        <name>Ca(2+)</name>
        <dbReference type="ChEBI" id="CHEBI:29108"/>
        <label>2</label>
    </ligand>
</feature>
<feature type="binding site" evidence="14">
    <location>
        <position position="214"/>
    </location>
    <ligand>
        <name>Ca(2+)</name>
        <dbReference type="ChEBI" id="CHEBI:29108"/>
        <label>3</label>
    </ligand>
</feature>
<sequence>MANVTLKLAVLFVTFYLASTSPVNDNRQRRELDPDMFPVSPGGRGPFYPEPPGYESPLAEINMATEEMKEGMKFLTNYGYLNEENMQDEISASIKDVSAAIKLVQYNYGLRITGKMDESTIEAMRRPRCGIVDVIADYQLSGTKWEKNHITYRIENSTPYLTEQEVRDTVRTAFGVWSDYTPLTFSEVRDRGRTDVDILVEFTSGDHGDNSPFDGRYVPGTGRGQNLAHAFQPPRDSYSYRIDGDSHFDGDEEWTLNTDRGVNLLIVAIHEFGHALGISHTPVLGAIMFPAYVYQEDPCIHPDDKAAIQKLYGAQEVPNPTLPMCSIAPERCNTPEFDAALRFRGELFFFKDEYWFRVNGRTGRISGPDPVRHFWADLPKKIDAAYERVSDGKLFFFGGDQYWRYDGTTPEADNPRPISDFGLPVTSIDGALPWRPSGKTYFFKGDQYWRYDEENARMDPGYPRPLAVWRGLRRLGRVDAVFEGAAGDDHSYFFKDGKYWKYSEKLYRIARGYLNGKDIATEWLGC</sequence>
<dbReference type="GO" id="GO:0006508">
    <property type="term" value="P:proteolysis"/>
    <property type="evidence" value="ECO:0007669"/>
    <property type="project" value="UniProtKB-KW"/>
</dbReference>
<feature type="binding site" description="in inhibited form" evidence="14">
    <location>
        <position position="129"/>
    </location>
    <ligand>
        <name>Zn(2+)</name>
        <dbReference type="ChEBI" id="CHEBI:29105"/>
        <label>2</label>
        <note>catalytic</note>
    </ligand>
</feature>
<dbReference type="PANTHER" id="PTHR10201:SF331">
    <property type="entry name" value="MATRIX METALLOPROTEINASE-14-LIKE ISOFORM X1"/>
    <property type="match status" value="1"/>
</dbReference>
<evidence type="ECO:0000313" key="19">
    <source>
        <dbReference type="Proteomes" id="UP000838412"/>
    </source>
</evidence>
<feature type="binding site" evidence="14">
    <location>
        <position position="215"/>
    </location>
    <ligand>
        <name>Ca(2+)</name>
        <dbReference type="ChEBI" id="CHEBI:29108"/>
        <label>3</label>
    </ligand>
</feature>
<dbReference type="Gene3D" id="3.40.390.10">
    <property type="entry name" value="Collagenase (Catalytic Domain)"/>
    <property type="match status" value="1"/>
</dbReference>
<dbReference type="GO" id="GO:0005615">
    <property type="term" value="C:extracellular space"/>
    <property type="evidence" value="ECO:0007669"/>
    <property type="project" value="TreeGrafter"/>
</dbReference>
<dbReference type="InterPro" id="IPR001818">
    <property type="entry name" value="Pept_M10_metallopeptidase"/>
</dbReference>
<dbReference type="Pfam" id="PF01471">
    <property type="entry name" value="PG_binding_1"/>
    <property type="match status" value="1"/>
</dbReference>
<feature type="chain" id="PRO_5035441712" evidence="16">
    <location>
        <begin position="21"/>
        <end position="526"/>
    </location>
</feature>
<dbReference type="Gene3D" id="2.110.10.10">
    <property type="entry name" value="Hemopexin-like domain"/>
    <property type="match status" value="1"/>
</dbReference>
<evidence type="ECO:0000256" key="6">
    <source>
        <dbReference type="ARBA" id="ARBA00022801"/>
    </source>
</evidence>
<keyword evidence="9" id="KW-0482">Metalloprotease</keyword>
<evidence type="ECO:0000256" key="3">
    <source>
        <dbReference type="ARBA" id="ARBA00022723"/>
    </source>
</evidence>
<dbReference type="SUPFAM" id="SSF50923">
    <property type="entry name" value="Hemopexin-like domain"/>
    <property type="match status" value="1"/>
</dbReference>
<dbReference type="OrthoDB" id="406838at2759"/>
<feature type="binding site" evidence="14">
    <location>
        <position position="481"/>
    </location>
    <ligand>
        <name>Ca(2+)</name>
        <dbReference type="ChEBI" id="CHEBI:29108"/>
        <label>5</label>
    </ligand>
</feature>
<evidence type="ECO:0000256" key="10">
    <source>
        <dbReference type="ARBA" id="ARBA00023145"/>
    </source>
</evidence>
<dbReference type="InterPro" id="IPR024079">
    <property type="entry name" value="MetalloPept_cat_dom_sf"/>
</dbReference>
<dbReference type="GO" id="GO:0008270">
    <property type="term" value="F:zinc ion binding"/>
    <property type="evidence" value="ECO:0007669"/>
    <property type="project" value="InterPro"/>
</dbReference>
<feature type="binding site" evidence="14">
    <location>
        <position position="252"/>
    </location>
    <ligand>
        <name>Ca(2+)</name>
        <dbReference type="ChEBI" id="CHEBI:29108"/>
        <label>3</label>
    </ligand>
</feature>
<dbReference type="CDD" id="cd04278">
    <property type="entry name" value="ZnMc_MMP"/>
    <property type="match status" value="1"/>
</dbReference>
<dbReference type="FunFam" id="2.110.10.10:FF:000002">
    <property type="entry name" value="Matrix metallopeptidase 3"/>
    <property type="match status" value="1"/>
</dbReference>
<reference evidence="18" key="1">
    <citation type="submission" date="2022-01" db="EMBL/GenBank/DDBJ databases">
        <authorList>
            <person name="Braso-Vives M."/>
        </authorList>
    </citation>
    <scope>NUCLEOTIDE SEQUENCE</scope>
</reference>
<feature type="binding site" evidence="14">
    <location>
        <position position="207"/>
    </location>
    <ligand>
        <name>Zn(2+)</name>
        <dbReference type="ChEBI" id="CHEBI:29105"/>
        <label>1</label>
    </ligand>
</feature>
<feature type="binding site" evidence="13">
    <location>
        <position position="280"/>
    </location>
    <ligand>
        <name>Zn(2+)</name>
        <dbReference type="ChEBI" id="CHEBI:29105"/>
        <label>2</label>
        <note>catalytic</note>
    </ligand>
</feature>
<feature type="signal peptide" evidence="16">
    <location>
        <begin position="1"/>
        <end position="20"/>
    </location>
</feature>
<feature type="binding site" evidence="14">
    <location>
        <position position="479"/>
    </location>
    <ligand>
        <name>Ca(2+)</name>
        <dbReference type="ChEBI" id="CHEBI:29108"/>
        <label>4</label>
    </ligand>
</feature>
<dbReference type="GO" id="GO:0031012">
    <property type="term" value="C:extracellular matrix"/>
    <property type="evidence" value="ECO:0007669"/>
    <property type="project" value="InterPro"/>
</dbReference>
<name>A0A8J9VBF5_BRALA</name>
<keyword evidence="8 14" id="KW-0106">Calcium</keyword>
<evidence type="ECO:0000256" key="12">
    <source>
        <dbReference type="PIRSR" id="PIRSR001191-1"/>
    </source>
</evidence>
<evidence type="ECO:0000256" key="16">
    <source>
        <dbReference type="SAM" id="SignalP"/>
    </source>
</evidence>
<feature type="binding site" evidence="14">
    <location>
        <position position="197"/>
    </location>
    <ligand>
        <name>Ca(2+)</name>
        <dbReference type="ChEBI" id="CHEBI:29108"/>
        <label>2</label>
    </ligand>
</feature>
<dbReference type="Pfam" id="PF00045">
    <property type="entry name" value="Hemopexin"/>
    <property type="match status" value="4"/>
</dbReference>
<dbReference type="GO" id="GO:0030574">
    <property type="term" value="P:collagen catabolic process"/>
    <property type="evidence" value="ECO:0007669"/>
    <property type="project" value="TreeGrafter"/>
</dbReference>
<dbReference type="InterPro" id="IPR006026">
    <property type="entry name" value="Peptidase_Metallo"/>
</dbReference>
<evidence type="ECO:0000256" key="4">
    <source>
        <dbReference type="ARBA" id="ARBA00022729"/>
    </source>
</evidence>
<evidence type="ECO:0000256" key="7">
    <source>
        <dbReference type="ARBA" id="ARBA00022833"/>
    </source>
</evidence>
<feature type="binding site" evidence="14">
    <location>
        <position position="209"/>
    </location>
    <ligand>
        <name>Zn(2+)</name>
        <dbReference type="ChEBI" id="CHEBI:29105"/>
        <label>1</label>
    </ligand>
</feature>
<feature type="binding site" evidence="14">
    <location>
        <position position="338"/>
    </location>
    <ligand>
        <name>Ca(2+)</name>
        <dbReference type="ChEBI" id="CHEBI:29108"/>
        <label>4</label>
    </ligand>
</feature>
<evidence type="ECO:0000256" key="14">
    <source>
        <dbReference type="PIRSR" id="PIRSR621190-2"/>
    </source>
</evidence>
<feature type="binding site" evidence="14">
    <location>
        <position position="385"/>
    </location>
    <ligand>
        <name>Ca(2+)</name>
        <dbReference type="ChEBI" id="CHEBI:29108"/>
        <label>5</label>
    </ligand>
</feature>
<feature type="domain" description="Peptidase metallopeptidase" evidence="17">
    <location>
        <begin position="141"/>
        <end position="314"/>
    </location>
</feature>
<feature type="binding site" evidence="14">
    <location>
        <position position="229"/>
    </location>
    <ligand>
        <name>Zn(2+)</name>
        <dbReference type="ChEBI" id="CHEBI:29105"/>
        <label>1</label>
    </ligand>
</feature>
<keyword evidence="2" id="KW-0645">Protease</keyword>
<protein>
    <submittedName>
        <fullName evidence="18">MMP24 protein</fullName>
    </submittedName>
</protein>
<dbReference type="SMART" id="SM00120">
    <property type="entry name" value="HX"/>
    <property type="match status" value="4"/>
</dbReference>
<dbReference type="GO" id="GO:0004222">
    <property type="term" value="F:metalloendopeptidase activity"/>
    <property type="evidence" value="ECO:0007669"/>
    <property type="project" value="InterPro"/>
</dbReference>
<dbReference type="InterPro" id="IPR018487">
    <property type="entry name" value="Hemopexin-like_repeat"/>
</dbReference>
<dbReference type="GO" id="GO:0030198">
    <property type="term" value="P:extracellular matrix organization"/>
    <property type="evidence" value="ECO:0007669"/>
    <property type="project" value="TreeGrafter"/>
</dbReference>
<feature type="short sequence motif" description="Cysteine switch" evidence="15">
    <location>
        <begin position="127"/>
        <end position="134"/>
    </location>
</feature>
<keyword evidence="11" id="KW-1015">Disulfide bond</keyword>